<feature type="region of interest" description="Disordered" evidence="1">
    <location>
        <begin position="232"/>
        <end position="282"/>
    </location>
</feature>
<evidence type="ECO:0000313" key="3">
    <source>
        <dbReference type="Proteomes" id="UP000507470"/>
    </source>
</evidence>
<dbReference type="InterPro" id="IPR036514">
    <property type="entry name" value="SGNH_hydro_sf"/>
</dbReference>
<dbReference type="SUPFAM" id="SSF52266">
    <property type="entry name" value="SGNH hydrolase"/>
    <property type="match status" value="1"/>
</dbReference>
<evidence type="ECO:0008006" key="4">
    <source>
        <dbReference type="Google" id="ProtNLM"/>
    </source>
</evidence>
<dbReference type="Proteomes" id="UP000507470">
    <property type="component" value="Unassembled WGS sequence"/>
</dbReference>
<keyword evidence="3" id="KW-1185">Reference proteome</keyword>
<sequence length="628" mass="71372">MFNTNLNKVLRSILIAGDSNLKQLVPMFEYPVRTLCIPGAKVQIDWKEFYSQLMSAMKTENPDQIVLHLGSNDVFGDVESTLRSYRFLIENLLLKFKSLQIGICGILPRAVNHYESSYWNMSALPRLQRDVEKLNAGIQSLTCGYSRCFFIDYAQLFKPAVHLGRDGLHVNRNGAFILKMTIENYLAERQKCVTSMTATLSSHVQVPDVESLSPKMSYAEVVRLHVPVPSSDTGNRLFDKDVEHQNSSRTPSKRKRLSSAGARRSNNKRVPTTEEPVEELRSSYDENDKHIAYGSVYIESYEVDCIIPSRTEFAESDEVECSIPTTIEFAESDELECSISTIEFAESDEVDCSIPTTIYFAESEEVESSSPTRIEFALTTVKVLASRCWKNFKRFILHLCGDVEENPGPTMVDLKCKWEQCTEDKFADIRLLAQHVISHIHPGILCQWEECVYCCPNEQYKLEIHVLQHIYLEQFTFQSIEEWGRALPSGQFSENCTDLHLCPPHLKIKLGLPLLDEEFSMPSQYPYTVKDHQLYVLQLQTENPENYERLISAFQQKVETMSDTTASQSGTEPSTSTSNTTELTIQGIDQLAVLNSNMTRSSQQVIVTNRPELTGTNQSTVKFTLRVS</sequence>
<protein>
    <recommendedName>
        <fullName evidence="4">SGNH hydrolase-type esterase domain-containing protein</fullName>
    </recommendedName>
</protein>
<dbReference type="Gene3D" id="3.40.50.1110">
    <property type="entry name" value="SGNH hydrolase"/>
    <property type="match status" value="1"/>
</dbReference>
<feature type="region of interest" description="Disordered" evidence="1">
    <location>
        <begin position="561"/>
        <end position="582"/>
    </location>
</feature>
<accession>A0A6J8BMY3</accession>
<feature type="compositionally biased region" description="Low complexity" evidence="1">
    <location>
        <begin position="569"/>
        <end position="582"/>
    </location>
</feature>
<dbReference type="AlphaFoldDB" id="A0A6J8BMY3"/>
<evidence type="ECO:0000256" key="1">
    <source>
        <dbReference type="SAM" id="MobiDB-lite"/>
    </source>
</evidence>
<name>A0A6J8BMY3_MYTCO</name>
<proteinExistence type="predicted"/>
<dbReference type="EMBL" id="CACVKT020003693">
    <property type="protein sequence ID" value="CAC5385348.1"/>
    <property type="molecule type" value="Genomic_DNA"/>
</dbReference>
<organism evidence="2 3">
    <name type="scientific">Mytilus coruscus</name>
    <name type="common">Sea mussel</name>
    <dbReference type="NCBI Taxonomy" id="42192"/>
    <lineage>
        <taxon>Eukaryota</taxon>
        <taxon>Metazoa</taxon>
        <taxon>Spiralia</taxon>
        <taxon>Lophotrochozoa</taxon>
        <taxon>Mollusca</taxon>
        <taxon>Bivalvia</taxon>
        <taxon>Autobranchia</taxon>
        <taxon>Pteriomorphia</taxon>
        <taxon>Mytilida</taxon>
        <taxon>Mytiloidea</taxon>
        <taxon>Mytilidae</taxon>
        <taxon>Mytilinae</taxon>
        <taxon>Mytilus</taxon>
    </lineage>
</organism>
<dbReference type="OrthoDB" id="6162585at2759"/>
<gene>
    <name evidence="2" type="ORF">MCOR_20898</name>
</gene>
<feature type="compositionally biased region" description="Basic and acidic residues" evidence="1">
    <location>
        <begin position="237"/>
        <end position="246"/>
    </location>
</feature>
<evidence type="ECO:0000313" key="2">
    <source>
        <dbReference type="EMBL" id="CAC5385348.1"/>
    </source>
</evidence>
<reference evidence="2 3" key="1">
    <citation type="submission" date="2020-06" db="EMBL/GenBank/DDBJ databases">
        <authorList>
            <person name="Li R."/>
            <person name="Bekaert M."/>
        </authorList>
    </citation>
    <scope>NUCLEOTIDE SEQUENCE [LARGE SCALE GENOMIC DNA]</scope>
    <source>
        <strain evidence="3">wild</strain>
    </source>
</reference>